<keyword evidence="13" id="KW-1185">Reference proteome</keyword>
<feature type="binding site" evidence="9">
    <location>
        <begin position="133"/>
        <end position="137"/>
    </location>
    <ligand>
        <name>NADP(+)</name>
        <dbReference type="ChEBI" id="CHEBI:58349"/>
    </ligand>
</feature>
<evidence type="ECO:0000256" key="3">
    <source>
        <dbReference type="ARBA" id="ARBA00022857"/>
    </source>
</evidence>
<keyword evidence="3 9" id="KW-0521">NADP</keyword>
<dbReference type="PANTHER" id="PTHR21089">
    <property type="entry name" value="SHIKIMATE DEHYDROGENASE"/>
    <property type="match status" value="1"/>
</dbReference>
<comment type="similarity">
    <text evidence="9">Belongs to the shikimate dehydrogenase family.</text>
</comment>
<dbReference type="Gene3D" id="3.40.50.10860">
    <property type="entry name" value="Leucine Dehydrogenase, chain A, domain 1"/>
    <property type="match status" value="1"/>
</dbReference>
<dbReference type="Proteomes" id="UP001198200">
    <property type="component" value="Unassembled WGS sequence"/>
</dbReference>
<evidence type="ECO:0000256" key="6">
    <source>
        <dbReference type="ARBA" id="ARBA00051639"/>
    </source>
</evidence>
<feature type="binding site" evidence="9">
    <location>
        <position position="264"/>
    </location>
    <ligand>
        <name>shikimate</name>
        <dbReference type="ChEBI" id="CHEBI:36208"/>
    </ligand>
</feature>
<evidence type="ECO:0000256" key="4">
    <source>
        <dbReference type="ARBA" id="ARBA00023002"/>
    </source>
</evidence>
<feature type="domain" description="Shikimate dehydrogenase substrate binding N-terminal" evidence="10">
    <location>
        <begin position="14"/>
        <end position="96"/>
    </location>
</feature>
<dbReference type="Pfam" id="PF18317">
    <property type="entry name" value="SDH_C"/>
    <property type="match status" value="1"/>
</dbReference>
<dbReference type="GO" id="GO:0009073">
    <property type="term" value="P:aromatic amino acid family biosynthetic process"/>
    <property type="evidence" value="ECO:0007669"/>
    <property type="project" value="UniProtKB-KW"/>
</dbReference>
<feature type="domain" description="SDH C-terminal" evidence="11">
    <location>
        <begin position="257"/>
        <end position="284"/>
    </location>
</feature>
<dbReference type="GO" id="GO:0019632">
    <property type="term" value="P:shikimate metabolic process"/>
    <property type="evidence" value="ECO:0007669"/>
    <property type="project" value="InterPro"/>
</dbReference>
<dbReference type="SUPFAM" id="SSF53223">
    <property type="entry name" value="Aminoacid dehydrogenase-like, N-terminal domain"/>
    <property type="match status" value="1"/>
</dbReference>
<organism evidence="12 13">
    <name type="scientific">Anthropogastromicrobium aceti</name>
    <dbReference type="NCBI Taxonomy" id="2981768"/>
    <lineage>
        <taxon>Bacteria</taxon>
        <taxon>Bacillati</taxon>
        <taxon>Bacillota</taxon>
        <taxon>Clostridia</taxon>
        <taxon>Lachnospirales</taxon>
        <taxon>Lachnospiraceae</taxon>
        <taxon>Anthropogastromicrobium</taxon>
    </lineage>
</organism>
<comment type="catalytic activity">
    <reaction evidence="7">
        <text>shikimate + NAD(+) = 3-dehydroshikimate + NADH + H(+)</text>
        <dbReference type="Rhea" id="RHEA:17741"/>
        <dbReference type="ChEBI" id="CHEBI:15378"/>
        <dbReference type="ChEBI" id="CHEBI:16630"/>
        <dbReference type="ChEBI" id="CHEBI:36208"/>
        <dbReference type="ChEBI" id="CHEBI:57540"/>
        <dbReference type="ChEBI" id="CHEBI:57945"/>
    </reaction>
</comment>
<dbReference type="AlphaFoldDB" id="A0AAE3JC98"/>
<dbReference type="InterPro" id="IPR013708">
    <property type="entry name" value="Shikimate_DH-bd_N"/>
</dbReference>
<name>A0AAE3JC98_9FIRM</name>
<keyword evidence="2 9" id="KW-0028">Amino-acid biosynthesis</keyword>
<evidence type="ECO:0000256" key="5">
    <source>
        <dbReference type="ARBA" id="ARBA00023141"/>
    </source>
</evidence>
<dbReference type="InterPro" id="IPR022893">
    <property type="entry name" value="Shikimate_DH_fam"/>
</dbReference>
<dbReference type="PANTHER" id="PTHR21089:SF1">
    <property type="entry name" value="BIFUNCTIONAL 3-DEHYDROQUINATE DEHYDRATASE_SHIKIMATE DEHYDROGENASE, CHLOROPLASTIC"/>
    <property type="match status" value="1"/>
</dbReference>
<reference evidence="12 13" key="1">
    <citation type="submission" date="2021-10" db="EMBL/GenBank/DDBJ databases">
        <title>Anaerobic single-cell dispensing facilitates the cultivation of human gut bacteria.</title>
        <authorList>
            <person name="Afrizal A."/>
        </authorList>
    </citation>
    <scope>NUCLEOTIDE SEQUENCE [LARGE SCALE GENOMIC DNA]</scope>
    <source>
        <strain evidence="12 13">CLA-AA-H224</strain>
    </source>
</reference>
<evidence type="ECO:0000313" key="13">
    <source>
        <dbReference type="Proteomes" id="UP001198200"/>
    </source>
</evidence>
<evidence type="ECO:0000256" key="1">
    <source>
        <dbReference type="ARBA" id="ARBA00004871"/>
    </source>
</evidence>
<dbReference type="GO" id="GO:0030266">
    <property type="term" value="F:quinate 3-dehydrogenase (NAD+) activity"/>
    <property type="evidence" value="ECO:0007669"/>
    <property type="project" value="UniProtKB-EC"/>
</dbReference>
<accession>A0AAE3JC98</accession>
<feature type="binding site" evidence="9">
    <location>
        <position position="109"/>
    </location>
    <ligand>
        <name>shikimate</name>
        <dbReference type="ChEBI" id="CHEBI:36208"/>
    </ligand>
</feature>
<dbReference type="GO" id="GO:0008652">
    <property type="term" value="P:amino acid biosynthetic process"/>
    <property type="evidence" value="ECO:0007669"/>
    <property type="project" value="UniProtKB-KW"/>
</dbReference>
<dbReference type="SUPFAM" id="SSF51735">
    <property type="entry name" value="NAD(P)-binding Rossmann-fold domains"/>
    <property type="match status" value="1"/>
</dbReference>
<gene>
    <name evidence="9 12" type="primary">aroE</name>
    <name evidence="12" type="ORF">LKD48_03000</name>
</gene>
<sequence length="298" mass="32136">MSMIINGKTGLTGLLGSPVGHSKSPMMHNTSFQELGINYVYLCFDVGIEGLSGAVDGLVSLGAKGWNCTMPNKSKMAQLCDVLSPAASITGSVNTVVNENGKLMGYNTDGTGYMRAVKEAGFSIKGEKMTLLGAGGAATSILVQAALDGVREISVFCRPGKSTEHARQVINQLTKQTACKINLFDYSDESVIKKELLTSRILTNGTNVGMAPDTDRSLITSADFFHPDLIVSDVIYNPRETKLMGIAKSQGCSCFNGLYMLLYQGAEAFTLWTGKQMPVELVKERYFDEPEARLRTAQ</sequence>
<evidence type="ECO:0000256" key="9">
    <source>
        <dbReference type="HAMAP-Rule" id="MF_00222"/>
    </source>
</evidence>
<comment type="catalytic activity">
    <reaction evidence="6">
        <text>L-quinate + NAD(+) = 3-dehydroquinate + NADH + H(+)</text>
        <dbReference type="Rhea" id="RHEA:22364"/>
        <dbReference type="ChEBI" id="CHEBI:15378"/>
        <dbReference type="ChEBI" id="CHEBI:29751"/>
        <dbReference type="ChEBI" id="CHEBI:32364"/>
        <dbReference type="ChEBI" id="CHEBI:57540"/>
        <dbReference type="ChEBI" id="CHEBI:57945"/>
        <dbReference type="EC" id="1.1.1.24"/>
    </reaction>
</comment>
<protein>
    <recommendedName>
        <fullName evidence="9">Shikimate dehydrogenase (NADP(+))</fullName>
        <shortName evidence="9">SDH</shortName>
        <ecNumber evidence="9">1.1.1.25</ecNumber>
    </recommendedName>
</protein>
<evidence type="ECO:0000313" key="12">
    <source>
        <dbReference type="EMBL" id="MCC2220617.1"/>
    </source>
</evidence>
<feature type="binding site" evidence="9">
    <location>
        <position position="234"/>
    </location>
    <ligand>
        <name>NADP(+)</name>
        <dbReference type="ChEBI" id="CHEBI:58349"/>
    </ligand>
</feature>
<dbReference type="InterPro" id="IPR046346">
    <property type="entry name" value="Aminoacid_DH-like_N_sf"/>
</dbReference>
<dbReference type="GO" id="GO:0050661">
    <property type="term" value="F:NADP binding"/>
    <property type="evidence" value="ECO:0007669"/>
    <property type="project" value="InterPro"/>
</dbReference>
<dbReference type="CDD" id="cd01065">
    <property type="entry name" value="NAD_bind_Shikimate_DH"/>
    <property type="match status" value="1"/>
</dbReference>
<comment type="caution">
    <text evidence="9">Lacks conserved residue(s) required for the propagation of feature annotation.</text>
</comment>
<keyword evidence="4 9" id="KW-0560">Oxidoreductase</keyword>
<dbReference type="Gene3D" id="3.40.50.720">
    <property type="entry name" value="NAD(P)-binding Rossmann-like Domain"/>
    <property type="match status" value="1"/>
</dbReference>
<dbReference type="Pfam" id="PF08501">
    <property type="entry name" value="Shikimate_dh_N"/>
    <property type="match status" value="1"/>
</dbReference>
<comment type="function">
    <text evidence="9">Involved in the biosynthesis of the chorismate, which leads to the biosynthesis of aromatic amino acids. Catalyzes the reversible NADPH linked reduction of 3-dehydroshikimate (DHSA) to yield shikimate (SA).</text>
</comment>
<dbReference type="FunFam" id="3.40.50.720:FF:000086">
    <property type="entry name" value="Quinate/shikimate dehydrogenase"/>
    <property type="match status" value="1"/>
</dbReference>
<evidence type="ECO:0000259" key="10">
    <source>
        <dbReference type="Pfam" id="PF08501"/>
    </source>
</evidence>
<keyword evidence="5 9" id="KW-0057">Aromatic amino acid biosynthesis</keyword>
<dbReference type="InterPro" id="IPR041121">
    <property type="entry name" value="SDH_C"/>
</dbReference>
<evidence type="ECO:0000256" key="7">
    <source>
        <dbReference type="ARBA" id="ARBA00052329"/>
    </source>
</evidence>
<feature type="binding site" evidence="9">
    <location>
        <position position="69"/>
    </location>
    <ligand>
        <name>shikimate</name>
        <dbReference type="ChEBI" id="CHEBI:36208"/>
    </ligand>
</feature>
<comment type="catalytic activity">
    <reaction evidence="9">
        <text>shikimate + NADP(+) = 3-dehydroshikimate + NADPH + H(+)</text>
        <dbReference type="Rhea" id="RHEA:17737"/>
        <dbReference type="ChEBI" id="CHEBI:15378"/>
        <dbReference type="ChEBI" id="CHEBI:16630"/>
        <dbReference type="ChEBI" id="CHEBI:36208"/>
        <dbReference type="ChEBI" id="CHEBI:57783"/>
        <dbReference type="ChEBI" id="CHEBI:58349"/>
        <dbReference type="EC" id="1.1.1.25"/>
    </reaction>
</comment>
<proteinExistence type="inferred from homology"/>
<dbReference type="InterPro" id="IPR011342">
    <property type="entry name" value="Shikimate_DH"/>
</dbReference>
<dbReference type="GO" id="GO:0009423">
    <property type="term" value="P:chorismate biosynthetic process"/>
    <property type="evidence" value="ECO:0007669"/>
    <property type="project" value="UniProtKB-UniRule"/>
</dbReference>
<feature type="active site" description="Proton acceptor" evidence="9">
    <location>
        <position position="73"/>
    </location>
</feature>
<evidence type="ECO:0000259" key="11">
    <source>
        <dbReference type="Pfam" id="PF18317"/>
    </source>
</evidence>
<dbReference type="NCBIfam" id="TIGR00507">
    <property type="entry name" value="aroE"/>
    <property type="match status" value="1"/>
</dbReference>
<comment type="pathway">
    <text evidence="1 9">Metabolic intermediate biosynthesis; chorismate biosynthesis; chorismate from D-erythrose 4-phosphate and phosphoenolpyruvate: step 4/7.</text>
</comment>
<dbReference type="InterPro" id="IPR036291">
    <property type="entry name" value="NAD(P)-bd_dom_sf"/>
</dbReference>
<feature type="binding site" evidence="9">
    <location>
        <position position="236"/>
    </location>
    <ligand>
        <name>shikimate</name>
        <dbReference type="ChEBI" id="CHEBI:36208"/>
    </ligand>
</feature>
<dbReference type="EMBL" id="JAJEQN010000005">
    <property type="protein sequence ID" value="MCC2220617.1"/>
    <property type="molecule type" value="Genomic_DNA"/>
</dbReference>
<feature type="binding site" evidence="9">
    <location>
        <position position="257"/>
    </location>
    <ligand>
        <name>NADP(+)</name>
        <dbReference type="ChEBI" id="CHEBI:58349"/>
    </ligand>
</feature>
<evidence type="ECO:0000256" key="8">
    <source>
        <dbReference type="ARBA" id="ARBA00060613"/>
    </source>
</evidence>
<comment type="pathway">
    <text evidence="8">Aromatic compound metabolism; 3,4-dihydroxybenzoate biosynthesis; 3-dehydroquinate from D-quinate (NAD(+) route).</text>
</comment>
<comment type="caution">
    <text evidence="12">The sequence shown here is derived from an EMBL/GenBank/DDBJ whole genome shotgun (WGS) entry which is preliminary data.</text>
</comment>
<feature type="binding site" evidence="9">
    <location>
        <begin position="22"/>
        <end position="24"/>
    </location>
    <ligand>
        <name>shikimate</name>
        <dbReference type="ChEBI" id="CHEBI:36208"/>
    </ligand>
</feature>
<comment type="subunit">
    <text evidence="9">Homodimer.</text>
</comment>
<dbReference type="GO" id="GO:0004764">
    <property type="term" value="F:shikimate 3-dehydrogenase (NADP+) activity"/>
    <property type="evidence" value="ECO:0007669"/>
    <property type="project" value="UniProtKB-UniRule"/>
</dbReference>
<dbReference type="HAMAP" id="MF_00222">
    <property type="entry name" value="Shikimate_DH_AroE"/>
    <property type="match status" value="1"/>
</dbReference>
<dbReference type="EC" id="1.1.1.25" evidence="9"/>
<evidence type="ECO:0000256" key="2">
    <source>
        <dbReference type="ARBA" id="ARBA00022605"/>
    </source>
</evidence>
<feature type="binding site" evidence="9">
    <location>
        <position position="94"/>
    </location>
    <ligand>
        <name>shikimate</name>
        <dbReference type="ChEBI" id="CHEBI:36208"/>
    </ligand>
</feature>
<dbReference type="RefSeq" id="WP_066557021.1">
    <property type="nucleotide sequence ID" value="NZ_JAJEQN010000005.1"/>
</dbReference>